<dbReference type="PRINTS" id="PR00154">
    <property type="entry name" value="AMPBINDING"/>
</dbReference>
<dbReference type="CDD" id="cd19531">
    <property type="entry name" value="LCL_NRPS-like"/>
    <property type="match status" value="1"/>
</dbReference>
<dbReference type="GO" id="GO:0031177">
    <property type="term" value="F:phosphopantetheine binding"/>
    <property type="evidence" value="ECO:0007669"/>
    <property type="project" value="TreeGrafter"/>
</dbReference>
<sequence>NELSNGEKWDVADKNSERIPSWFFQKDWHKKNFIKLMNRSQNRKSIIINDKLGLGRELWKKLNKSNNSILIEEGENFEKVSNNHFRIKNNNLDDYMKLQERLEIEKFHIDDIFHFSNYNQSKIVEDEKDLKDYQQLGLYSLIYLIKSLKRYYENEKKLELYLISSNANIITNKEDKTFHKGTISGFLKSITVEIPWLQSTHIDLEIDTLKANVERVYNEWINPQYETEIAYRNGKRLVSCLSEAPIGKTKSIPIKKNHVYLVTGGLGGLSTEVSKMLLEEYNAKLIIVGRTPLPDKKHWKDLLQKDTTLSRRIESYLNLESINSNFIYLNGDIANAQFIEKLKTSAELYWNKPLSGIFHLAGIGNLDYHWKNMNEYLVVNEEVHSYEEMFQAKVYGTVLLQQLLKDDLNSLFVAFSSITSFFGAASFSGYAAANSFLDSFCLYRKGNGYENTYCFNWSTWDDIGMSKNNPENMVTSMESNGYEVIQSSDGLKSMLMLLQTGLTQTYIGLNQENQKIQQYFNKINRHQHLKIFYSVTSGTEHSMSKLQQTLKKEISNDESIKVSIHKVDKIPKDITEIGRFEQMVDLNPNLNEKEEKKEDYTIFEKKLTEIWLQVIKRKTIKKHDNFFEIGGDSLKASTVLFHVQKEFNINVSLRDIFNNPTVLEFALFIQKQKKKSYSAIYPVKKEQFYPASSSQKRLYLLHQLQGIDTTYNAPFVYEVKSPIDKKKLQRAINQIVSRHEILRTTIEELQGVIIQRVHESMNINIQEMDTEEQNIESAINKFVAPFDLTKGPLLRVGLINHSNSKQLLVLDTHHAITDGVSMSIFVRELSSLYNGHELPNQHLQYKDFSVWQNKLLKDNILKEQEEYWEKVFSDDIPKLQLYTDYPRPKIKSYKGSSLFFSINKSQANKLNRLASTTETTLYMVLLSAYNILLSKYTGQEDIVVGSPIAGRQHADLKESMGMFVNTLALRNNPKENRTYEAFLKEVKQNALSAYENQDYPFEELVDRLHLSRDLGRNPLFDTMFVLQNMEIEEFQFGEARSEWMKLNSRTSKFDITFTSLETDSGIDFIIEFSTSLFKKDTIKRFFKHYQNILNHIVKDPKIRLSEIDILSQEEKEQMLIKFNDTKAGYPRNKTIHELFEEQVERTPENIAVVADNQKLSYKELNSKSNQLARVLKGRGIKAESIVGIMMERSVNMVIGILGILKAGGAYLPIDPEYPSNRIVNTLNDSRASLLITSKNIIEKLNCKMVGEEINKRDIILFDQIEEQLVQEKQTNLNTTSQPKDLAYIIYTSGSTGRPKGVMIEHQNVTRLLINEKMEFNFNDNDVWTMFHSMCFDFSVWEMYGALLYGGKLIIIPSDTAKYPKAFLEILEKEKVTVLNQTPTAFYNLANEELKKAKKELKLRYVIFGGEALNPGNLKDFKLRYPEVKLVNMYGITETTVHVTFKEITSREIQSRKSCIGKPIPTLTTYVLDQNMKLVPLGREGELFIGGKGVARGYLNRPELTAEKFLLNPYIPNERLYRSGDLVRLNSDGELEYLGRIDKQVKIRGFRIELGEIESCLIKHVLIKEAIVVELSDEQDDSYLCAYVVLED</sequence>
<dbReference type="Pfam" id="PF00668">
    <property type="entry name" value="Condensation"/>
    <property type="match status" value="1"/>
</dbReference>
<dbReference type="RefSeq" id="WP_208556998.1">
    <property type="nucleotide sequence ID" value="NZ_JAGFPW010000056.1"/>
</dbReference>
<reference evidence="6" key="1">
    <citation type="submission" date="2021-03" db="EMBL/GenBank/DDBJ databases">
        <title>Isolation of Bacillus subtilis from fermented food sample.</title>
        <authorList>
            <person name="Lakshmanan V."/>
            <person name="Athira K."/>
            <person name="Rajagopal K."/>
        </authorList>
    </citation>
    <scope>NUCLEOTIDE SEQUENCE</scope>
    <source>
        <strain evidence="6">S1</strain>
    </source>
</reference>
<evidence type="ECO:0000256" key="4">
    <source>
        <dbReference type="ARBA" id="ARBA00022553"/>
    </source>
</evidence>
<dbReference type="Proteomes" id="UP000665181">
    <property type="component" value="Unassembled WGS sequence"/>
</dbReference>
<name>A0A8I1WK06_BACIU</name>
<comment type="cofactor">
    <cofactor evidence="1">
        <name>pantetheine 4'-phosphate</name>
        <dbReference type="ChEBI" id="CHEBI:47942"/>
    </cofactor>
</comment>
<keyword evidence="4" id="KW-0597">Phosphoprotein</keyword>
<dbReference type="InterPro" id="IPR013968">
    <property type="entry name" value="PKS_KR"/>
</dbReference>
<dbReference type="SMART" id="SM00822">
    <property type="entry name" value="PKS_KR"/>
    <property type="match status" value="1"/>
</dbReference>
<dbReference type="SUPFAM" id="SSF56801">
    <property type="entry name" value="Acetyl-CoA synthetase-like"/>
    <property type="match status" value="1"/>
</dbReference>
<comment type="caution">
    <text evidence="6">The sequence shown here is derived from an EMBL/GenBank/DDBJ whole genome shotgun (WGS) entry which is preliminary data.</text>
</comment>
<proteinExistence type="inferred from homology"/>
<evidence type="ECO:0000256" key="1">
    <source>
        <dbReference type="ARBA" id="ARBA00001957"/>
    </source>
</evidence>
<dbReference type="PROSITE" id="PS50075">
    <property type="entry name" value="CARRIER"/>
    <property type="match status" value="1"/>
</dbReference>
<feature type="non-terminal residue" evidence="6">
    <location>
        <position position="1591"/>
    </location>
</feature>
<dbReference type="InterPro" id="IPR020845">
    <property type="entry name" value="AMP-binding_CS"/>
</dbReference>
<dbReference type="InterPro" id="IPR049490">
    <property type="entry name" value="C883_1060-like_KR_N"/>
</dbReference>
<dbReference type="CDD" id="cd17643">
    <property type="entry name" value="A_NRPS_Cytc1-like"/>
    <property type="match status" value="1"/>
</dbReference>
<dbReference type="InterPro" id="IPR000873">
    <property type="entry name" value="AMP-dep_synth/lig_dom"/>
</dbReference>
<accession>A0A8I1WK06</accession>
<dbReference type="PANTHER" id="PTHR45527">
    <property type="entry name" value="NONRIBOSOMAL PEPTIDE SYNTHETASE"/>
    <property type="match status" value="1"/>
</dbReference>
<dbReference type="CDD" id="cd08953">
    <property type="entry name" value="KR_2_SDR_x"/>
    <property type="match status" value="1"/>
</dbReference>
<evidence type="ECO:0000313" key="6">
    <source>
        <dbReference type="EMBL" id="MBO3797193.1"/>
    </source>
</evidence>
<dbReference type="InterPro" id="IPR010071">
    <property type="entry name" value="AA_adenyl_dom"/>
</dbReference>
<dbReference type="GO" id="GO:0043041">
    <property type="term" value="P:amino acid activation for nonribosomal peptide biosynthetic process"/>
    <property type="evidence" value="ECO:0007669"/>
    <property type="project" value="TreeGrafter"/>
</dbReference>
<feature type="non-terminal residue" evidence="6">
    <location>
        <position position="1"/>
    </location>
</feature>
<dbReference type="FunFam" id="3.40.50.980:FF:000002">
    <property type="entry name" value="Enterobactin synthetase component F"/>
    <property type="match status" value="1"/>
</dbReference>
<dbReference type="InterPro" id="IPR020459">
    <property type="entry name" value="AMP-binding"/>
</dbReference>
<dbReference type="InterPro" id="IPR009081">
    <property type="entry name" value="PP-bd_ACP"/>
</dbReference>
<dbReference type="FunFam" id="3.40.50.12780:FF:000012">
    <property type="entry name" value="Non-ribosomal peptide synthetase"/>
    <property type="match status" value="1"/>
</dbReference>
<dbReference type="InterPro" id="IPR057326">
    <property type="entry name" value="KR_dom"/>
</dbReference>
<dbReference type="Gene3D" id="1.10.1200.10">
    <property type="entry name" value="ACP-like"/>
    <property type="match status" value="1"/>
</dbReference>
<organism evidence="6 7">
    <name type="scientific">Bacillus subtilis</name>
    <dbReference type="NCBI Taxonomy" id="1423"/>
    <lineage>
        <taxon>Bacteria</taxon>
        <taxon>Bacillati</taxon>
        <taxon>Bacillota</taxon>
        <taxon>Bacilli</taxon>
        <taxon>Bacillales</taxon>
        <taxon>Bacillaceae</taxon>
        <taxon>Bacillus</taxon>
    </lineage>
</organism>
<evidence type="ECO:0000256" key="3">
    <source>
        <dbReference type="ARBA" id="ARBA00022450"/>
    </source>
</evidence>
<dbReference type="Gene3D" id="2.30.38.10">
    <property type="entry name" value="Luciferase, Domain 3"/>
    <property type="match status" value="1"/>
</dbReference>
<protein>
    <submittedName>
        <fullName evidence="6">Amino acid adenylation domain-containing protein</fullName>
    </submittedName>
</protein>
<dbReference type="Gene3D" id="3.40.50.720">
    <property type="entry name" value="NAD(P)-binding Rossmann-like Domain"/>
    <property type="match status" value="1"/>
</dbReference>
<dbReference type="InterPro" id="IPR036291">
    <property type="entry name" value="NAD(P)-bd_dom_sf"/>
</dbReference>
<dbReference type="InterPro" id="IPR001242">
    <property type="entry name" value="Condensation_dom"/>
</dbReference>
<dbReference type="GO" id="GO:0003824">
    <property type="term" value="F:catalytic activity"/>
    <property type="evidence" value="ECO:0007669"/>
    <property type="project" value="InterPro"/>
</dbReference>
<dbReference type="InterPro" id="IPR036736">
    <property type="entry name" value="ACP-like_sf"/>
</dbReference>
<feature type="domain" description="Carrier" evidence="5">
    <location>
        <begin position="598"/>
        <end position="673"/>
    </location>
</feature>
<dbReference type="Gene3D" id="3.30.559.10">
    <property type="entry name" value="Chloramphenicol acetyltransferase-like domain"/>
    <property type="match status" value="1"/>
</dbReference>
<dbReference type="GO" id="GO:0044550">
    <property type="term" value="P:secondary metabolite biosynthetic process"/>
    <property type="evidence" value="ECO:0007669"/>
    <property type="project" value="TreeGrafter"/>
</dbReference>
<dbReference type="Gene3D" id="3.30.300.30">
    <property type="match status" value="1"/>
</dbReference>
<dbReference type="PROSITE" id="PS00455">
    <property type="entry name" value="AMP_BINDING"/>
    <property type="match status" value="1"/>
</dbReference>
<dbReference type="NCBIfam" id="TIGR01733">
    <property type="entry name" value="AA-adenyl-dom"/>
    <property type="match status" value="1"/>
</dbReference>
<dbReference type="EMBL" id="JAGFPW010000056">
    <property type="protein sequence ID" value="MBO3797193.1"/>
    <property type="molecule type" value="Genomic_DNA"/>
</dbReference>
<evidence type="ECO:0000256" key="2">
    <source>
        <dbReference type="ARBA" id="ARBA00006432"/>
    </source>
</evidence>
<dbReference type="Gene3D" id="3.30.559.30">
    <property type="entry name" value="Nonribosomal peptide synthetase, condensation domain"/>
    <property type="match status" value="1"/>
</dbReference>
<comment type="similarity">
    <text evidence="2">Belongs to the ATP-dependent AMP-binding enzyme family.</text>
</comment>
<evidence type="ECO:0000259" key="5">
    <source>
        <dbReference type="PROSITE" id="PS50075"/>
    </source>
</evidence>
<dbReference type="FunFam" id="3.40.50.980:FF:000001">
    <property type="entry name" value="Non-ribosomal peptide synthetase"/>
    <property type="match status" value="1"/>
</dbReference>
<dbReference type="SUPFAM" id="SSF51735">
    <property type="entry name" value="NAD(P)-binding Rossmann-fold domains"/>
    <property type="match status" value="2"/>
</dbReference>
<dbReference type="InterPro" id="IPR023213">
    <property type="entry name" value="CAT-like_dom_sf"/>
</dbReference>
<dbReference type="Pfam" id="PF00550">
    <property type="entry name" value="PP-binding"/>
    <property type="match status" value="1"/>
</dbReference>
<dbReference type="InterPro" id="IPR045851">
    <property type="entry name" value="AMP-bd_C_sf"/>
</dbReference>
<keyword evidence="3" id="KW-0596">Phosphopantetheine</keyword>
<dbReference type="Pfam" id="PF08659">
    <property type="entry name" value="KR"/>
    <property type="match status" value="1"/>
</dbReference>
<dbReference type="Pfam" id="PF21394">
    <property type="entry name" value="Beta-ketacyl_N"/>
    <property type="match status" value="1"/>
</dbReference>
<dbReference type="SUPFAM" id="SSF52777">
    <property type="entry name" value="CoA-dependent acyltransferases"/>
    <property type="match status" value="2"/>
</dbReference>
<dbReference type="GO" id="GO:0008610">
    <property type="term" value="P:lipid biosynthetic process"/>
    <property type="evidence" value="ECO:0007669"/>
    <property type="project" value="UniProtKB-ARBA"/>
</dbReference>
<dbReference type="FunFam" id="2.30.38.10:FF:000001">
    <property type="entry name" value="Non-ribosomal peptide synthetase PvdI"/>
    <property type="match status" value="1"/>
</dbReference>
<dbReference type="Gene3D" id="3.40.50.980">
    <property type="match status" value="2"/>
</dbReference>
<dbReference type="PANTHER" id="PTHR45527:SF14">
    <property type="entry name" value="PLIPASTATIN SYNTHASE SUBUNIT B"/>
    <property type="match status" value="1"/>
</dbReference>
<dbReference type="GO" id="GO:0005829">
    <property type="term" value="C:cytosol"/>
    <property type="evidence" value="ECO:0007669"/>
    <property type="project" value="TreeGrafter"/>
</dbReference>
<dbReference type="Pfam" id="PF00501">
    <property type="entry name" value="AMP-binding"/>
    <property type="match status" value="1"/>
</dbReference>
<gene>
    <name evidence="6" type="ORF">J5227_23515</name>
</gene>
<dbReference type="SUPFAM" id="SSF47336">
    <property type="entry name" value="ACP-like"/>
    <property type="match status" value="1"/>
</dbReference>
<evidence type="ECO:0000313" key="7">
    <source>
        <dbReference type="Proteomes" id="UP000665181"/>
    </source>
</evidence>